<dbReference type="AlphaFoldDB" id="A0A517VZX4"/>
<proteinExistence type="predicted"/>
<dbReference type="InterPro" id="IPR018392">
    <property type="entry name" value="LysM"/>
</dbReference>
<organism evidence="2 3">
    <name type="scientific">Gimesia aquarii</name>
    <dbReference type="NCBI Taxonomy" id="2527964"/>
    <lineage>
        <taxon>Bacteria</taxon>
        <taxon>Pseudomonadati</taxon>
        <taxon>Planctomycetota</taxon>
        <taxon>Planctomycetia</taxon>
        <taxon>Planctomycetales</taxon>
        <taxon>Planctomycetaceae</taxon>
        <taxon>Gimesia</taxon>
    </lineage>
</organism>
<gene>
    <name evidence="2" type="ORF">V144x_40550</name>
</gene>
<evidence type="ECO:0000313" key="2">
    <source>
        <dbReference type="EMBL" id="QDT98548.1"/>
    </source>
</evidence>
<feature type="domain" description="LysM" evidence="1">
    <location>
        <begin position="172"/>
        <end position="219"/>
    </location>
</feature>
<dbReference type="InterPro" id="IPR045361">
    <property type="entry name" value="CIS_tube_prot_N"/>
</dbReference>
<dbReference type="InterPro" id="IPR036779">
    <property type="entry name" value="LysM_dom_sf"/>
</dbReference>
<accession>A0A517VZX4</accession>
<name>A0A517VZX4_9PLAN</name>
<reference evidence="2 3" key="1">
    <citation type="submission" date="2019-03" db="EMBL/GenBank/DDBJ databases">
        <title>Deep-cultivation of Planctomycetes and their phenomic and genomic characterization uncovers novel biology.</title>
        <authorList>
            <person name="Wiegand S."/>
            <person name="Jogler M."/>
            <person name="Boedeker C."/>
            <person name="Pinto D."/>
            <person name="Vollmers J."/>
            <person name="Rivas-Marin E."/>
            <person name="Kohn T."/>
            <person name="Peeters S.H."/>
            <person name="Heuer A."/>
            <person name="Rast P."/>
            <person name="Oberbeckmann S."/>
            <person name="Bunk B."/>
            <person name="Jeske O."/>
            <person name="Meyerdierks A."/>
            <person name="Storesund J.E."/>
            <person name="Kallscheuer N."/>
            <person name="Luecker S."/>
            <person name="Lage O.M."/>
            <person name="Pohl T."/>
            <person name="Merkel B.J."/>
            <person name="Hornburger P."/>
            <person name="Mueller R.-W."/>
            <person name="Bruemmer F."/>
            <person name="Labrenz M."/>
            <person name="Spormann A.M."/>
            <person name="Op den Camp H."/>
            <person name="Overmann J."/>
            <person name="Amann R."/>
            <person name="Jetten M.S.M."/>
            <person name="Mascher T."/>
            <person name="Medema M.H."/>
            <person name="Devos D.P."/>
            <person name="Kaster A.-K."/>
            <person name="Ovreas L."/>
            <person name="Rohde M."/>
            <person name="Galperin M.Y."/>
            <person name="Jogler C."/>
        </authorList>
    </citation>
    <scope>NUCLEOTIDE SEQUENCE [LARGE SCALE GENOMIC DNA]</scope>
    <source>
        <strain evidence="2 3">V144</strain>
    </source>
</reference>
<evidence type="ECO:0000313" key="3">
    <source>
        <dbReference type="Proteomes" id="UP000318704"/>
    </source>
</evidence>
<evidence type="ECO:0000259" key="1">
    <source>
        <dbReference type="PROSITE" id="PS51782"/>
    </source>
</evidence>
<sequence>MNKNILKKATITVMDGEDKNKVISLLFNPTEYSLDRSNSYKATPIPGISSPVLQFVNGESDQLSMDLFMDDYTDPNGPTSLLQKENDPLGERLAAISKLLLIDRELHAPPPVRFNWGTMEFHAIIEKLGRKVTMFHPDGIPARVTLSIVFREYRTLKQQQEDPRLESSDKTKRRIVVGKEQLWFIAAREYGESELWTRIADRNDLDDPREIKPGDWLEIPPLENASGTFPTR</sequence>
<dbReference type="RefSeq" id="WP_144987295.1">
    <property type="nucleotide sequence ID" value="NZ_CP037920.1"/>
</dbReference>
<protein>
    <recommendedName>
        <fullName evidence="1">LysM domain-containing protein</fullName>
    </recommendedName>
</protein>
<dbReference type="EMBL" id="CP037920">
    <property type="protein sequence ID" value="QDT98548.1"/>
    <property type="molecule type" value="Genomic_DNA"/>
</dbReference>
<dbReference type="PROSITE" id="PS51782">
    <property type="entry name" value="LYSM"/>
    <property type="match status" value="1"/>
</dbReference>
<dbReference type="Gene3D" id="3.10.350.10">
    <property type="entry name" value="LysM domain"/>
    <property type="match status" value="1"/>
</dbReference>
<dbReference type="Proteomes" id="UP000318704">
    <property type="component" value="Chromosome"/>
</dbReference>
<dbReference type="Pfam" id="PF19266">
    <property type="entry name" value="CIS_tube"/>
    <property type="match status" value="1"/>
</dbReference>
<dbReference type="KEGG" id="gaw:V144x_40550"/>